<comment type="subunit">
    <text evidence="15">Monomer.</text>
</comment>
<evidence type="ECO:0000256" key="15">
    <source>
        <dbReference type="HAMAP-Rule" id="MF_01113"/>
    </source>
</evidence>
<keyword evidence="11 15" id="KW-0239">DNA-directed DNA polymerase</keyword>
<dbReference type="RefSeq" id="WP_318349448.1">
    <property type="nucleotide sequence ID" value="NZ_AP018694.1"/>
</dbReference>
<comment type="catalytic activity">
    <reaction evidence="14 15">
        <text>DNA(n) + a 2'-deoxyribonucleoside 5'-triphosphate = DNA(n+1) + diphosphate</text>
        <dbReference type="Rhea" id="RHEA:22508"/>
        <dbReference type="Rhea" id="RHEA-COMP:17339"/>
        <dbReference type="Rhea" id="RHEA-COMP:17340"/>
        <dbReference type="ChEBI" id="CHEBI:33019"/>
        <dbReference type="ChEBI" id="CHEBI:61560"/>
        <dbReference type="ChEBI" id="CHEBI:173112"/>
        <dbReference type="EC" id="2.7.7.7"/>
    </reaction>
</comment>
<evidence type="ECO:0000256" key="10">
    <source>
        <dbReference type="ARBA" id="ARBA00022842"/>
    </source>
</evidence>
<dbReference type="GO" id="GO:0005829">
    <property type="term" value="C:cytosol"/>
    <property type="evidence" value="ECO:0007669"/>
    <property type="project" value="TreeGrafter"/>
</dbReference>
<keyword evidence="12 15" id="KW-0238">DNA-binding</keyword>
<dbReference type="EMBL" id="AP018694">
    <property type="protein sequence ID" value="BBE16367.1"/>
    <property type="molecule type" value="Genomic_DNA"/>
</dbReference>
<dbReference type="EC" id="2.7.7.7" evidence="15"/>
<dbReference type="InterPro" id="IPR050116">
    <property type="entry name" value="DNA_polymerase-Y"/>
</dbReference>
<evidence type="ECO:0000256" key="12">
    <source>
        <dbReference type="ARBA" id="ARBA00023125"/>
    </source>
</evidence>
<evidence type="ECO:0000256" key="8">
    <source>
        <dbReference type="ARBA" id="ARBA00022723"/>
    </source>
</evidence>
<dbReference type="InterPro" id="IPR017961">
    <property type="entry name" value="DNA_pol_Y-fam_little_finger"/>
</dbReference>
<keyword evidence="10 15" id="KW-0460">Magnesium</keyword>
<evidence type="ECO:0000256" key="1">
    <source>
        <dbReference type="ARBA" id="ARBA00004496"/>
    </source>
</evidence>
<keyword evidence="6 15" id="KW-0548">Nucleotidyltransferase</keyword>
<evidence type="ECO:0000313" key="17">
    <source>
        <dbReference type="EMBL" id="BBE16367.1"/>
    </source>
</evidence>
<dbReference type="InterPro" id="IPR036775">
    <property type="entry name" value="DNA_pol_Y-fam_lit_finger_sf"/>
</dbReference>
<dbReference type="Gene3D" id="1.10.150.20">
    <property type="entry name" value="5' to 3' exonuclease, C-terminal subdomain"/>
    <property type="match status" value="1"/>
</dbReference>
<name>A0A5K7S4E2_9BACT</name>
<evidence type="ECO:0000256" key="4">
    <source>
        <dbReference type="ARBA" id="ARBA00022490"/>
    </source>
</evidence>
<dbReference type="KEGG" id="anf:AQPE_0505"/>
<dbReference type="InterPro" id="IPR043502">
    <property type="entry name" value="DNA/RNA_pol_sf"/>
</dbReference>
<evidence type="ECO:0000256" key="2">
    <source>
        <dbReference type="ARBA" id="ARBA00010945"/>
    </source>
</evidence>
<feature type="binding site" evidence="15">
    <location>
        <position position="12"/>
    </location>
    <ligand>
        <name>Mg(2+)</name>
        <dbReference type="ChEBI" id="CHEBI:18420"/>
    </ligand>
</feature>
<organism evidence="17 18">
    <name type="scientific">Aquipluma nitroreducens</name>
    <dbReference type="NCBI Taxonomy" id="2010828"/>
    <lineage>
        <taxon>Bacteria</taxon>
        <taxon>Pseudomonadati</taxon>
        <taxon>Bacteroidota</taxon>
        <taxon>Bacteroidia</taxon>
        <taxon>Marinilabiliales</taxon>
        <taxon>Prolixibacteraceae</taxon>
        <taxon>Aquipluma</taxon>
    </lineage>
</organism>
<evidence type="ECO:0000256" key="14">
    <source>
        <dbReference type="ARBA" id="ARBA00049244"/>
    </source>
</evidence>
<dbReference type="GO" id="GO:0006261">
    <property type="term" value="P:DNA-templated DNA replication"/>
    <property type="evidence" value="ECO:0007669"/>
    <property type="project" value="UniProtKB-UniRule"/>
</dbReference>
<dbReference type="PROSITE" id="PS50173">
    <property type="entry name" value="UMUC"/>
    <property type="match status" value="1"/>
</dbReference>
<protein>
    <recommendedName>
        <fullName evidence="15">DNA polymerase IV</fullName>
        <shortName evidence="15">Pol IV</shortName>
        <ecNumber evidence="15">2.7.7.7</ecNumber>
    </recommendedName>
</protein>
<dbReference type="GO" id="GO:0009432">
    <property type="term" value="P:SOS response"/>
    <property type="evidence" value="ECO:0007669"/>
    <property type="project" value="TreeGrafter"/>
</dbReference>
<feature type="active site" evidence="15">
    <location>
        <position position="107"/>
    </location>
</feature>
<keyword evidence="4 15" id="KW-0963">Cytoplasm</keyword>
<dbReference type="InterPro" id="IPR053848">
    <property type="entry name" value="IMS_HHH_1"/>
</dbReference>
<dbReference type="Gene3D" id="3.30.1490.100">
    <property type="entry name" value="DNA polymerase, Y-family, little finger domain"/>
    <property type="match status" value="1"/>
</dbReference>
<dbReference type="SUPFAM" id="SSF56672">
    <property type="entry name" value="DNA/RNA polymerases"/>
    <property type="match status" value="1"/>
</dbReference>
<dbReference type="GO" id="GO:0003684">
    <property type="term" value="F:damaged DNA binding"/>
    <property type="evidence" value="ECO:0007669"/>
    <property type="project" value="InterPro"/>
</dbReference>
<dbReference type="InterPro" id="IPR043128">
    <property type="entry name" value="Rev_trsase/Diguanyl_cyclase"/>
</dbReference>
<keyword evidence="3 15" id="KW-0515">Mutator protein</keyword>
<dbReference type="Pfam" id="PF00817">
    <property type="entry name" value="IMS"/>
    <property type="match status" value="1"/>
</dbReference>
<dbReference type="GO" id="GO:0003887">
    <property type="term" value="F:DNA-directed DNA polymerase activity"/>
    <property type="evidence" value="ECO:0007669"/>
    <property type="project" value="UniProtKB-UniRule"/>
</dbReference>
<accession>A0A5K7S4E2</accession>
<dbReference type="Gene3D" id="3.40.1170.60">
    <property type="match status" value="1"/>
</dbReference>
<comment type="function">
    <text evidence="15">Poorly processive, error-prone DNA polymerase involved in untargeted mutagenesis. Copies undamaged DNA at stalled replication forks, which arise in vivo from mismatched or misaligned primer ends. These misaligned primers can be extended by PolIV. Exhibits no 3'-5' exonuclease (proofreading) activity. May be involved in translesional synthesis, in conjunction with the beta clamp from PolIII.</text>
</comment>
<evidence type="ECO:0000256" key="9">
    <source>
        <dbReference type="ARBA" id="ARBA00022763"/>
    </source>
</evidence>
<feature type="binding site" evidence="15">
    <location>
        <position position="106"/>
    </location>
    <ligand>
        <name>Mg(2+)</name>
        <dbReference type="ChEBI" id="CHEBI:18420"/>
    </ligand>
</feature>
<dbReference type="SUPFAM" id="SSF100879">
    <property type="entry name" value="Lesion bypass DNA polymerase (Y-family), little finger domain"/>
    <property type="match status" value="1"/>
</dbReference>
<sequence>MNYQNNTIVHLDLDTFFVSVERLMNSALIGKPVIIGGLSDRGVVASCSYEARRYGVHSAMPIRMALNLCGDATVIRGDMDQYSKYSRLVTDVIADSAPVYEKASIDEHYIDISGMDRFIGSYKWTHELRNRIISETGLPISFGLSVNKTVSKIATGEAKPNGEKEVPRDLVRPFLNPLPIKKIPGVGEKTCHLLHSMGVFTIHTLSDIPPEMIQHVLGKSGIDIWKKANGIDFSPVIRYSEEKSISTERTFDTDTIDIQMLERLLIHMVEKIAFKMRKKQKLASVITVKIRYANYDTHTLQKKIAYTSFDHTLMDTALELFRRLYERRMLIRLIGVKLGGLIGGVQQLDLFDNNDKMIKLYLSMDQIRLRYGSEAIHRASGVEKKEKVASRSVQSQMT</sequence>
<keyword evidence="9 15" id="KW-0227">DNA damage</keyword>
<dbReference type="GO" id="GO:0006281">
    <property type="term" value="P:DNA repair"/>
    <property type="evidence" value="ECO:0007669"/>
    <property type="project" value="UniProtKB-UniRule"/>
</dbReference>
<evidence type="ECO:0000256" key="7">
    <source>
        <dbReference type="ARBA" id="ARBA00022705"/>
    </source>
</evidence>
<dbReference type="AlphaFoldDB" id="A0A5K7S4E2"/>
<evidence type="ECO:0000256" key="13">
    <source>
        <dbReference type="ARBA" id="ARBA00023204"/>
    </source>
</evidence>
<dbReference type="Gene3D" id="3.30.70.270">
    <property type="match status" value="1"/>
</dbReference>
<comment type="cofactor">
    <cofactor evidence="15">
        <name>Mg(2+)</name>
        <dbReference type="ChEBI" id="CHEBI:18420"/>
    </cofactor>
    <text evidence="15">Binds 2 magnesium ions per subunit.</text>
</comment>
<dbReference type="GO" id="GO:0000287">
    <property type="term" value="F:magnesium ion binding"/>
    <property type="evidence" value="ECO:0007669"/>
    <property type="project" value="UniProtKB-UniRule"/>
</dbReference>
<dbReference type="PANTHER" id="PTHR11076">
    <property type="entry name" value="DNA REPAIR POLYMERASE UMUC / TRANSFERASE FAMILY MEMBER"/>
    <property type="match status" value="1"/>
</dbReference>
<dbReference type="InterPro" id="IPR001126">
    <property type="entry name" value="UmuC"/>
</dbReference>
<evidence type="ECO:0000259" key="16">
    <source>
        <dbReference type="PROSITE" id="PS50173"/>
    </source>
</evidence>
<dbReference type="GO" id="GO:0042276">
    <property type="term" value="P:error-prone translesion synthesis"/>
    <property type="evidence" value="ECO:0007669"/>
    <property type="project" value="TreeGrafter"/>
</dbReference>
<keyword evidence="13 15" id="KW-0234">DNA repair</keyword>
<feature type="domain" description="UmuC" evidence="16">
    <location>
        <begin position="8"/>
        <end position="187"/>
    </location>
</feature>
<evidence type="ECO:0000256" key="5">
    <source>
        <dbReference type="ARBA" id="ARBA00022679"/>
    </source>
</evidence>
<gene>
    <name evidence="15" type="primary">dinB</name>
    <name evidence="17" type="ORF">AQPE_0505</name>
</gene>
<dbReference type="CDD" id="cd03586">
    <property type="entry name" value="PolY_Pol_IV_kappa"/>
    <property type="match status" value="1"/>
</dbReference>
<dbReference type="Pfam" id="PF21999">
    <property type="entry name" value="IMS_HHH_1"/>
    <property type="match status" value="1"/>
</dbReference>
<dbReference type="HAMAP" id="MF_01113">
    <property type="entry name" value="DNApol_IV"/>
    <property type="match status" value="1"/>
</dbReference>
<dbReference type="NCBIfam" id="NF002677">
    <property type="entry name" value="PRK02406.1"/>
    <property type="match status" value="1"/>
</dbReference>
<evidence type="ECO:0000256" key="3">
    <source>
        <dbReference type="ARBA" id="ARBA00022457"/>
    </source>
</evidence>
<reference evidence="17" key="1">
    <citation type="journal article" date="2020" name="Int. J. Syst. Evol. Microbiol.">
        <title>Aquipluma nitroreducens gen. nov. sp. nov., a novel facultatively anaerobic bacterium isolated from a freshwater lake.</title>
        <authorList>
            <person name="Watanabe M."/>
            <person name="Kojima H."/>
            <person name="Fukui M."/>
        </authorList>
    </citation>
    <scope>NUCLEOTIDE SEQUENCE</scope>
    <source>
        <strain evidence="17">MeG22</strain>
    </source>
</reference>
<evidence type="ECO:0000256" key="6">
    <source>
        <dbReference type="ARBA" id="ARBA00022695"/>
    </source>
</evidence>
<keyword evidence="7 15" id="KW-0235">DNA replication</keyword>
<feature type="site" description="Substrate discrimination" evidence="15">
    <location>
        <position position="17"/>
    </location>
</feature>
<comment type="subcellular location">
    <subcellularLocation>
        <location evidence="1 15">Cytoplasm</location>
    </subcellularLocation>
</comment>
<dbReference type="Pfam" id="PF11799">
    <property type="entry name" value="IMS_C"/>
    <property type="match status" value="1"/>
</dbReference>
<comment type="similarity">
    <text evidence="2 15">Belongs to the DNA polymerase type-Y family.</text>
</comment>
<proteinExistence type="inferred from homology"/>
<evidence type="ECO:0000256" key="11">
    <source>
        <dbReference type="ARBA" id="ARBA00022932"/>
    </source>
</evidence>
<evidence type="ECO:0000313" key="18">
    <source>
        <dbReference type="Proteomes" id="UP001193389"/>
    </source>
</evidence>
<keyword evidence="5 15" id="KW-0808">Transferase</keyword>
<dbReference type="PANTHER" id="PTHR11076:SF33">
    <property type="entry name" value="DNA POLYMERASE KAPPA"/>
    <property type="match status" value="1"/>
</dbReference>
<dbReference type="Proteomes" id="UP001193389">
    <property type="component" value="Chromosome"/>
</dbReference>
<keyword evidence="8 15" id="KW-0479">Metal-binding</keyword>
<keyword evidence="18" id="KW-1185">Reference proteome</keyword>
<dbReference type="InterPro" id="IPR022880">
    <property type="entry name" value="DNApol_IV"/>
</dbReference>